<evidence type="ECO:0000313" key="3">
    <source>
        <dbReference type="Proteomes" id="UP000093737"/>
    </source>
</evidence>
<sequence length="564" mass="61653">MPTFGQALWVMGFARSFANSELIWIFANNIGNPAPAAIAFGLPAALAAAAFLKLGFDAADAYSLSFGAWLVLAFWGCYRLGRLLNVGTLLSLTAAAMWLSTPMLWMHESYSSLALGMSLLPFYAMCAWPTIWDEVPSPTAFLALGVGAVIAVFMDGYTFVMFAVATFCLWVAATIRRKEKWKRAVIRIGLIGSAFLVAYTLFTLYIGRASFDPAPMDFFRAWGANIEFLFRPVQGLLWLSDWIGFSEARASADYFGDPSVFTTPHAIFLILAAIIGLAISHGDKRAIYGFMIIGLVGFYFSLGPSFKFYTLKPNGVAGPVMPASYAPIPTGTGYISENLPGFDAMRASYRWAALGMFGMWAVFLASASGRRSLTEWRIPVAVGVVLCNLPHQAWLATYAANRENMQNVEAAAKSIDENFVDDERVFFAPWGNDFFITFLAPSIRIKAFNIGGDKNVATAFDQWPAALQAFPQREVDRTIGANYADMVTAVLTSHAADAVALSFIDNLAPTQAWPVKQEFKEDLLRVADTLAANQALSLTRTADYIIVRLHSPISNSSATSTLSR</sequence>
<accession>A0AA91F7C1</accession>
<keyword evidence="1" id="KW-1133">Transmembrane helix</keyword>
<keyword evidence="1" id="KW-0812">Transmembrane</keyword>
<proteinExistence type="predicted"/>
<dbReference type="Proteomes" id="UP000093737">
    <property type="component" value="Unassembled WGS sequence"/>
</dbReference>
<evidence type="ECO:0000256" key="1">
    <source>
        <dbReference type="SAM" id="Phobius"/>
    </source>
</evidence>
<feature type="transmembrane region" description="Helical" evidence="1">
    <location>
        <begin position="34"/>
        <end position="54"/>
    </location>
</feature>
<feature type="transmembrane region" description="Helical" evidence="1">
    <location>
        <begin position="87"/>
        <end position="106"/>
    </location>
</feature>
<comment type="caution">
    <text evidence="2">The sequence shown here is derived from an EMBL/GenBank/DDBJ whole genome shotgun (WGS) entry which is preliminary data.</text>
</comment>
<protein>
    <submittedName>
        <fullName evidence="2">Uncharacterized protein</fullName>
    </submittedName>
</protein>
<dbReference type="AlphaFoldDB" id="A0AA91F7C1"/>
<feature type="transmembrane region" description="Helical" evidence="1">
    <location>
        <begin position="286"/>
        <end position="306"/>
    </location>
</feature>
<evidence type="ECO:0000313" key="2">
    <source>
        <dbReference type="EMBL" id="OBQ71858.1"/>
    </source>
</evidence>
<organism evidence="2 3">
    <name type="scientific">Rhizobium loti</name>
    <name type="common">Mesorhizobium loti</name>
    <dbReference type="NCBI Taxonomy" id="381"/>
    <lineage>
        <taxon>Bacteria</taxon>
        <taxon>Pseudomonadati</taxon>
        <taxon>Pseudomonadota</taxon>
        <taxon>Alphaproteobacteria</taxon>
        <taxon>Hyphomicrobiales</taxon>
        <taxon>Phyllobacteriaceae</taxon>
        <taxon>Mesorhizobium</taxon>
    </lineage>
</organism>
<dbReference type="EMBL" id="LYTK01000001">
    <property type="protein sequence ID" value="OBQ71858.1"/>
    <property type="molecule type" value="Genomic_DNA"/>
</dbReference>
<feature type="transmembrane region" description="Helical" evidence="1">
    <location>
        <begin position="349"/>
        <end position="367"/>
    </location>
</feature>
<name>A0AA91F7C1_RHILI</name>
<feature type="transmembrane region" description="Helical" evidence="1">
    <location>
        <begin position="184"/>
        <end position="206"/>
    </location>
</feature>
<feature type="transmembrane region" description="Helical" evidence="1">
    <location>
        <begin position="61"/>
        <end position="81"/>
    </location>
</feature>
<keyword evidence="1" id="KW-0472">Membrane</keyword>
<feature type="transmembrane region" description="Helical" evidence="1">
    <location>
        <begin position="261"/>
        <end position="279"/>
    </location>
</feature>
<gene>
    <name evidence="2" type="ORF">A8145_03075</name>
</gene>
<feature type="transmembrane region" description="Helical" evidence="1">
    <location>
        <begin position="143"/>
        <end position="172"/>
    </location>
</feature>
<feature type="transmembrane region" description="Helical" evidence="1">
    <location>
        <begin position="113"/>
        <end position="131"/>
    </location>
</feature>
<reference evidence="2 3" key="1">
    <citation type="submission" date="2016-05" db="EMBL/GenBank/DDBJ databases">
        <authorList>
            <person name="Ramsay J.P."/>
        </authorList>
    </citation>
    <scope>NUCLEOTIDE SEQUENCE [LARGE SCALE GENOMIC DNA]</scope>
    <source>
        <strain evidence="2 3">NZP2042</strain>
    </source>
</reference>
<dbReference type="RefSeq" id="WP_056563800.1">
    <property type="nucleotide sequence ID" value="NZ_CP033334.1"/>
</dbReference>